<feature type="compositionally biased region" description="Polar residues" evidence="1">
    <location>
        <begin position="616"/>
        <end position="625"/>
    </location>
</feature>
<dbReference type="AlphaFoldDB" id="A0A074WJC6"/>
<dbReference type="GeneID" id="25417460"/>
<evidence type="ECO:0000259" key="2">
    <source>
        <dbReference type="SMART" id="SM00360"/>
    </source>
</evidence>
<dbReference type="Gene3D" id="3.30.70.330">
    <property type="match status" value="1"/>
</dbReference>
<dbReference type="InterPro" id="IPR000504">
    <property type="entry name" value="RRM_dom"/>
</dbReference>
<evidence type="ECO:0000313" key="4">
    <source>
        <dbReference type="Proteomes" id="UP000027730"/>
    </source>
</evidence>
<organism evidence="3 4">
    <name type="scientific">Aureobasidium namibiae CBS 147.97</name>
    <dbReference type="NCBI Taxonomy" id="1043004"/>
    <lineage>
        <taxon>Eukaryota</taxon>
        <taxon>Fungi</taxon>
        <taxon>Dikarya</taxon>
        <taxon>Ascomycota</taxon>
        <taxon>Pezizomycotina</taxon>
        <taxon>Dothideomycetes</taxon>
        <taxon>Dothideomycetidae</taxon>
        <taxon>Dothideales</taxon>
        <taxon>Saccotheciaceae</taxon>
        <taxon>Aureobasidium</taxon>
    </lineage>
</organism>
<evidence type="ECO:0000256" key="1">
    <source>
        <dbReference type="SAM" id="MobiDB-lite"/>
    </source>
</evidence>
<feature type="region of interest" description="Disordered" evidence="1">
    <location>
        <begin position="1"/>
        <end position="21"/>
    </location>
</feature>
<keyword evidence="4" id="KW-1185">Reference proteome</keyword>
<accession>A0A074WJC6</accession>
<dbReference type="SMART" id="SM00360">
    <property type="entry name" value="RRM"/>
    <property type="match status" value="1"/>
</dbReference>
<dbReference type="Proteomes" id="UP000027730">
    <property type="component" value="Unassembled WGS sequence"/>
</dbReference>
<feature type="domain" description="RRM" evidence="2">
    <location>
        <begin position="452"/>
        <end position="517"/>
    </location>
</feature>
<dbReference type="HOGENOM" id="CLU_422704_0_0_1"/>
<dbReference type="InterPro" id="IPR035979">
    <property type="entry name" value="RBD_domain_sf"/>
</dbReference>
<feature type="compositionally biased region" description="Low complexity" evidence="1">
    <location>
        <begin position="553"/>
        <end position="563"/>
    </location>
</feature>
<dbReference type="SUPFAM" id="SSF54928">
    <property type="entry name" value="RNA-binding domain, RBD"/>
    <property type="match status" value="1"/>
</dbReference>
<dbReference type="EMBL" id="KL584719">
    <property type="protein sequence ID" value="KEQ69947.1"/>
    <property type="molecule type" value="Genomic_DNA"/>
</dbReference>
<feature type="region of interest" description="Disordered" evidence="1">
    <location>
        <begin position="543"/>
        <end position="634"/>
    </location>
</feature>
<reference evidence="3 4" key="1">
    <citation type="journal article" date="2014" name="BMC Genomics">
        <title>Genome sequencing of four Aureobasidium pullulans varieties: biotechnological potential, stress tolerance, and description of new species.</title>
        <authorList>
            <person name="Gostin Ar C."/>
            <person name="Ohm R.A."/>
            <person name="Kogej T."/>
            <person name="Sonjak S."/>
            <person name="Turk M."/>
            <person name="Zajc J."/>
            <person name="Zalar P."/>
            <person name="Grube M."/>
            <person name="Sun H."/>
            <person name="Han J."/>
            <person name="Sharma A."/>
            <person name="Chiniquy J."/>
            <person name="Ngan C.Y."/>
            <person name="Lipzen A."/>
            <person name="Barry K."/>
            <person name="Grigoriev I.V."/>
            <person name="Gunde-Cimerman N."/>
        </authorList>
    </citation>
    <scope>NUCLEOTIDE SEQUENCE [LARGE SCALE GENOMIC DNA]</scope>
    <source>
        <strain evidence="3 4">CBS 147.97</strain>
    </source>
</reference>
<sequence>MRTAGAIRSQKMAGRTTSRAAKKVPISHDFLLRQRMYNKLKRIIPDTAKTTPSHVLKTKLENAQSNPDMVALMSQFKYDEILDVAKELVAKGLFGLAQPPHGGYIRARKAAREAASEPSSEANVPDEIRRSGFRRLDDFQSAVAEAESPSSTSGNSITSFDQLLENHLETSRATSAASAVFSNFKPADILETTRSTKSIDGFRQATAVSVGVRDRRRKPRVSLQDTNGYYLETYVEKVYSESKPRLKGFHCHPSVSYHKIGHELGFFPGLSKLLLEHRPRDLFRLVRELCIRGLFLVNYTRYPSYREAAEEARKLVPQYADLPLRVCAVASQILSPYPWEPLRLPYVLDIEPVASRATVPDCQRMKLLPASEGSNAPHNNESSNVMETERIQIPASDLKQTTELNAAGSQISHPDISGTSKQVLEQGEFSNSAALVKPEVTAWDRVGEPSKTLRISGFRRRVNKKSLFEEFARFSPIELEVPERLVALITFTDIEAATRALNAKRRFFFKSSALRCTFTNPIHTRVVASRQLVDDHMRDLPSLPGDTWDEDSSLGSTSLPSKSHLSDLVDTTSTEEESSKSNVESFDDRLENKEFQVSVSAPAMSDGLGADEGIMSTKNSVSDPPSSDLRWDTLLDARPQKRFKLRPR</sequence>
<dbReference type="InterPro" id="IPR012677">
    <property type="entry name" value="Nucleotide-bd_a/b_plait_sf"/>
</dbReference>
<gene>
    <name evidence="3" type="ORF">M436DRAFT_84995</name>
</gene>
<proteinExistence type="predicted"/>
<dbReference type="RefSeq" id="XP_013424200.1">
    <property type="nucleotide sequence ID" value="XM_013568746.1"/>
</dbReference>
<dbReference type="GO" id="GO:0003723">
    <property type="term" value="F:RNA binding"/>
    <property type="evidence" value="ECO:0007669"/>
    <property type="project" value="InterPro"/>
</dbReference>
<feature type="region of interest" description="Disordered" evidence="1">
    <location>
        <begin position="107"/>
        <end position="129"/>
    </location>
</feature>
<evidence type="ECO:0000313" key="3">
    <source>
        <dbReference type="EMBL" id="KEQ69947.1"/>
    </source>
</evidence>
<dbReference type="CDD" id="cd00590">
    <property type="entry name" value="RRM_SF"/>
    <property type="match status" value="1"/>
</dbReference>
<dbReference type="OrthoDB" id="5324651at2759"/>
<protein>
    <recommendedName>
        <fullName evidence="2">RRM domain-containing protein</fullName>
    </recommendedName>
</protein>
<name>A0A074WJC6_9PEZI</name>